<dbReference type="CTD" id="54866"/>
<dbReference type="AlphaFoldDB" id="A0A6P5M590"/>
<dbReference type="PANTHER" id="PTHR16188:SF13">
    <property type="entry name" value="PROTEIN PHOSPHATASE 1 REGULATORY SUBUNIT 14D"/>
    <property type="match status" value="1"/>
</dbReference>
<comment type="subcellular location">
    <subcellularLocation>
        <location evidence="4">Membrane</location>
        <topology evidence="4">Peripheral membrane protein</topology>
    </subcellularLocation>
</comment>
<evidence type="ECO:0000256" key="1">
    <source>
        <dbReference type="ARBA" id="ARBA00005483"/>
    </source>
</evidence>
<dbReference type="PANTHER" id="PTHR16188">
    <property type="entry name" value="PROTEIN PHOSPHATASE 1 INHIBITOR POTENTIATED BY PROTEIN KINASE C"/>
    <property type="match status" value="1"/>
</dbReference>
<dbReference type="FunCoup" id="A0A6P5M590">
    <property type="interactions" value="2"/>
</dbReference>
<protein>
    <recommendedName>
        <fullName evidence="4">Protein phosphatase 1 regulatory subunit 14</fullName>
    </recommendedName>
</protein>
<dbReference type="InParanoid" id="A0A6P5M590"/>
<evidence type="ECO:0000256" key="5">
    <source>
        <dbReference type="SAM" id="MobiDB-lite"/>
    </source>
</evidence>
<sequence length="170" mass="19248">MLSSCPSPCDSMPNRDPENHMKQVQWAYVIEKRTSKEEHSKPQMDSSKAPGPKARRPSRLTVKYDLGQLQTWQEIEQWVDSQLQELYQERLSSVPEFDLEDFIELSTEEQKSKLQVILQECVRPTEISADYGPCGPHPSCLPEPPPRPCGFVCGDGRHTPSGLMGQRHGG</sequence>
<name>A0A6P5M590_PHACI</name>
<reference evidence="7" key="1">
    <citation type="submission" date="2025-08" db="UniProtKB">
        <authorList>
            <consortium name="RefSeq"/>
        </authorList>
    </citation>
    <scope>IDENTIFICATION</scope>
    <source>
        <tissue evidence="7">Spleen</tissue>
    </source>
</reference>
<dbReference type="GO" id="GO:0005737">
    <property type="term" value="C:cytoplasm"/>
    <property type="evidence" value="ECO:0007669"/>
    <property type="project" value="InterPro"/>
</dbReference>
<accession>A0A6P5M590</accession>
<evidence type="ECO:0000313" key="7">
    <source>
        <dbReference type="RefSeq" id="XP_020865023.1"/>
    </source>
</evidence>
<keyword evidence="3 4" id="KW-0650">Protein phosphatase inhibitor</keyword>
<evidence type="ECO:0000256" key="2">
    <source>
        <dbReference type="ARBA" id="ARBA00022553"/>
    </source>
</evidence>
<dbReference type="GO" id="GO:0016020">
    <property type="term" value="C:membrane"/>
    <property type="evidence" value="ECO:0007669"/>
    <property type="project" value="UniProtKB-SubCell"/>
</dbReference>
<gene>
    <name evidence="7" type="primary">PPP1R14D</name>
</gene>
<dbReference type="GO" id="GO:0004865">
    <property type="term" value="F:protein serine/threonine phosphatase inhibitor activity"/>
    <property type="evidence" value="ECO:0007669"/>
    <property type="project" value="TreeGrafter"/>
</dbReference>
<proteinExistence type="inferred from homology"/>
<evidence type="ECO:0000313" key="6">
    <source>
        <dbReference type="Proteomes" id="UP000515140"/>
    </source>
</evidence>
<comment type="function">
    <text evidence="4">Inhibitor of PPP1CA.</text>
</comment>
<keyword evidence="4" id="KW-0472">Membrane</keyword>
<dbReference type="InterPro" id="IPR036658">
    <property type="entry name" value="CPI-17_sf"/>
</dbReference>
<dbReference type="Proteomes" id="UP000515140">
    <property type="component" value="Unplaced"/>
</dbReference>
<dbReference type="Gene3D" id="1.10.150.220">
    <property type="entry name" value="CPI-17"/>
    <property type="match status" value="1"/>
</dbReference>
<organism evidence="6 7">
    <name type="scientific">Phascolarctos cinereus</name>
    <name type="common">Koala</name>
    <dbReference type="NCBI Taxonomy" id="38626"/>
    <lineage>
        <taxon>Eukaryota</taxon>
        <taxon>Metazoa</taxon>
        <taxon>Chordata</taxon>
        <taxon>Craniata</taxon>
        <taxon>Vertebrata</taxon>
        <taxon>Euteleostomi</taxon>
        <taxon>Mammalia</taxon>
        <taxon>Metatheria</taxon>
        <taxon>Diprotodontia</taxon>
        <taxon>Phascolarctidae</taxon>
        <taxon>Phascolarctos</taxon>
    </lineage>
</organism>
<keyword evidence="2 4" id="KW-0597">Phosphoprotein</keyword>
<dbReference type="Pfam" id="PF05361">
    <property type="entry name" value="PP1_inhibitor"/>
    <property type="match status" value="1"/>
</dbReference>
<dbReference type="KEGG" id="pcw:110223698"/>
<dbReference type="InterPro" id="IPR008025">
    <property type="entry name" value="CPI-17"/>
</dbReference>
<dbReference type="SUPFAM" id="SSF81790">
    <property type="entry name" value="Myosin phosphatase inhibitor 17kDa protein, CPI-17"/>
    <property type="match status" value="1"/>
</dbReference>
<evidence type="ECO:0000256" key="3">
    <source>
        <dbReference type="ARBA" id="ARBA00023272"/>
    </source>
</evidence>
<dbReference type="GeneID" id="110223698"/>
<comment type="similarity">
    <text evidence="1 4">Belongs to the PP1 inhibitor family.</text>
</comment>
<feature type="compositionally biased region" description="Basic and acidic residues" evidence="5">
    <location>
        <begin position="30"/>
        <end position="42"/>
    </location>
</feature>
<keyword evidence="6" id="KW-1185">Reference proteome</keyword>
<feature type="region of interest" description="Disordered" evidence="5">
    <location>
        <begin position="1"/>
        <end position="58"/>
    </location>
</feature>
<evidence type="ECO:0000256" key="4">
    <source>
        <dbReference type="RuleBase" id="RU369059"/>
    </source>
</evidence>
<dbReference type="RefSeq" id="XP_020865023.1">
    <property type="nucleotide sequence ID" value="XM_021009364.1"/>
</dbReference>